<organism evidence="5 10">
    <name type="scientific">Faecalibacterium prausnitzii</name>
    <dbReference type="NCBI Taxonomy" id="853"/>
    <lineage>
        <taxon>Bacteria</taxon>
        <taxon>Bacillati</taxon>
        <taxon>Bacillota</taxon>
        <taxon>Clostridia</taxon>
        <taxon>Eubacteriales</taxon>
        <taxon>Oscillospiraceae</taxon>
        <taxon>Faecalibacterium</taxon>
    </lineage>
</organism>
<comment type="caution">
    <text evidence="5">The sequence shown here is derived from an EMBL/GenBank/DDBJ whole genome shotgun (WGS) entry which is preliminary data.</text>
</comment>
<accession>A0A2A7A3G3</accession>
<sequence length="328" mass="37956">MNAKEQPLISVIVPVYKVEKYLPACLDSLLAQTYQNFELLLVDDGSPDKCWEILQQYAAQDARVCIFRKENGGVSSARNFGLEQARGEYICFVDSDDLVLPQYLEWLYDALCSCGTRIAMCRYRSIRENETLWTVTECPAPQKITTENYSWMQEWSGGHCWRMLTHREVLQDVRFDPALFYGEDALFFVTEFLKAGSLAFLNCPLYAYLERPSSAVRQEPSLRFYTAALAWEQIWQLVKGQPDPFRSTTEQRCVMSCAEVYFRLVNQPERDSEKEKMLLKTAKLHRHAAWEIPPGNQSQKLQALMVSYCPHLGAKAWKLVRWVKGLKN</sequence>
<evidence type="ECO:0000256" key="1">
    <source>
        <dbReference type="ARBA" id="ARBA00022676"/>
    </source>
</evidence>
<dbReference type="Proteomes" id="UP000250550">
    <property type="component" value="Unassembled WGS sequence"/>
</dbReference>
<dbReference type="EMBL" id="NMTW01000016">
    <property type="protein sequence ID" value="PDX76483.1"/>
    <property type="molecule type" value="Genomic_DNA"/>
</dbReference>
<reference evidence="5" key="2">
    <citation type="submission" date="2017-07" db="EMBL/GenBank/DDBJ databases">
        <authorList>
            <person name="Sun Z.S."/>
            <person name="Albrecht U."/>
            <person name="Echele G."/>
            <person name="Lee C.C."/>
        </authorList>
    </citation>
    <scope>NUCLEOTIDE SEQUENCE</scope>
    <source>
        <strain evidence="5">CNCM I 4546</strain>
        <strain evidence="6">CNCM I 4573</strain>
    </source>
</reference>
<evidence type="ECO:0000313" key="10">
    <source>
        <dbReference type="Proteomes" id="UP000219901"/>
    </source>
</evidence>
<evidence type="ECO:0000313" key="9">
    <source>
        <dbReference type="EMBL" id="RGB93366.1"/>
    </source>
</evidence>
<dbReference type="Proteomes" id="UP000260782">
    <property type="component" value="Unassembled WGS sequence"/>
</dbReference>
<dbReference type="EMBL" id="NMTV01000015">
    <property type="protein sequence ID" value="PDX73680.1"/>
    <property type="molecule type" value="Genomic_DNA"/>
</dbReference>
<dbReference type="Proteomes" id="UP000260783">
    <property type="component" value="Unassembled WGS sequence"/>
</dbReference>
<dbReference type="EMBL" id="QVEW01000022">
    <property type="protein sequence ID" value="RGB93366.1"/>
    <property type="molecule type" value="Genomic_DNA"/>
</dbReference>
<dbReference type="Gene3D" id="3.90.550.10">
    <property type="entry name" value="Spore Coat Polysaccharide Biosynthesis Protein SpsA, Chain A"/>
    <property type="match status" value="1"/>
</dbReference>
<dbReference type="AlphaFoldDB" id="A0A2A7A3G3"/>
<dbReference type="InterPro" id="IPR029044">
    <property type="entry name" value="Nucleotide-diphossugar_trans"/>
</dbReference>
<gene>
    <name evidence="7" type="ORF">C4N21_11155</name>
    <name evidence="5" type="ORF">CGS55_01190</name>
    <name evidence="6" type="ORF">CGS56_02235</name>
    <name evidence="9" type="ORF">DWZ04_14565</name>
    <name evidence="8" type="ORF">DWZ25_13740</name>
    <name evidence="4" type="ORF">GKE10_07270</name>
</gene>
<evidence type="ECO:0000313" key="12">
    <source>
        <dbReference type="Proteomes" id="UP000250550"/>
    </source>
</evidence>
<name>A0A2A7A3G3_9FIRM</name>
<evidence type="ECO:0000313" key="4">
    <source>
        <dbReference type="EMBL" id="MSC51705.1"/>
    </source>
</evidence>
<dbReference type="InterPro" id="IPR001173">
    <property type="entry name" value="Glyco_trans_2-like"/>
</dbReference>
<reference evidence="7 12" key="3">
    <citation type="submission" date="2018-02" db="EMBL/GenBank/DDBJ databases">
        <title>Complete genome sequencing of Faecalibacterium prausnitzii strains isolated from the human gut.</title>
        <authorList>
            <person name="Fitzgerald B.C."/>
            <person name="Shkoporov A.N."/>
            <person name="Ross P.R."/>
            <person name="Hill C."/>
        </authorList>
    </citation>
    <scope>NUCLEOTIDE SEQUENCE [LARGE SCALE GENOMIC DNA]</scope>
    <source>
        <strain evidence="7 12">APC924/119</strain>
    </source>
</reference>
<reference evidence="13 14" key="4">
    <citation type="submission" date="2018-08" db="EMBL/GenBank/DDBJ databases">
        <title>A genome reference for cultivated species of the human gut microbiota.</title>
        <authorList>
            <person name="Zou Y."/>
            <person name="Xue W."/>
            <person name="Luo G."/>
        </authorList>
    </citation>
    <scope>NUCLEOTIDE SEQUENCE [LARGE SCALE GENOMIC DNA]</scope>
    <source>
        <strain evidence="9 14">AF29-11BH</strain>
        <strain evidence="8 13">AF31-14AC</strain>
    </source>
</reference>
<evidence type="ECO:0000313" key="8">
    <source>
        <dbReference type="EMBL" id="RGB82250.1"/>
    </source>
</evidence>
<feature type="domain" description="Glycosyltransferase 2-like" evidence="3">
    <location>
        <begin position="10"/>
        <end position="173"/>
    </location>
</feature>
<dbReference type="GO" id="GO:0016757">
    <property type="term" value="F:glycosyltransferase activity"/>
    <property type="evidence" value="ECO:0007669"/>
    <property type="project" value="UniProtKB-KW"/>
</dbReference>
<evidence type="ECO:0000313" key="5">
    <source>
        <dbReference type="EMBL" id="PDX73680.1"/>
    </source>
</evidence>
<dbReference type="Proteomes" id="UP000462091">
    <property type="component" value="Unassembled WGS sequence"/>
</dbReference>
<reference evidence="4 15" key="5">
    <citation type="journal article" date="2019" name="Nat. Med.">
        <title>A library of human gut bacterial isolates paired with longitudinal multiomics data enables mechanistic microbiome research.</title>
        <authorList>
            <person name="Poyet M."/>
            <person name="Groussin M."/>
            <person name="Gibbons S.M."/>
            <person name="Avila-Pacheco J."/>
            <person name="Jiang X."/>
            <person name="Kearney S.M."/>
            <person name="Perrotta A.R."/>
            <person name="Berdy B."/>
            <person name="Zhao S."/>
            <person name="Lieberman T.D."/>
            <person name="Swanson P.K."/>
            <person name="Smith M."/>
            <person name="Roesemann S."/>
            <person name="Alexander J.E."/>
            <person name="Rich S.A."/>
            <person name="Livny J."/>
            <person name="Vlamakis H."/>
            <person name="Clish C."/>
            <person name="Bullock K."/>
            <person name="Deik A."/>
            <person name="Scott J."/>
            <person name="Pierce K.A."/>
            <person name="Xavier R.J."/>
            <person name="Alm E.J."/>
        </authorList>
    </citation>
    <scope>NUCLEOTIDE SEQUENCE [LARGE SCALE GENOMIC DNA]</scope>
    <source>
        <strain evidence="4 15">BIOML-B1</strain>
    </source>
</reference>
<evidence type="ECO:0000313" key="6">
    <source>
        <dbReference type="EMBL" id="PDX76483.1"/>
    </source>
</evidence>
<protein>
    <submittedName>
        <fullName evidence="4 5">Glycosyltransferase</fullName>
    </submittedName>
</protein>
<dbReference type="Proteomes" id="UP000219901">
    <property type="component" value="Unassembled WGS sequence"/>
</dbReference>
<dbReference type="Proteomes" id="UP000220157">
    <property type="component" value="Unassembled WGS sequence"/>
</dbReference>
<proteinExistence type="predicted"/>
<evidence type="ECO:0000313" key="14">
    <source>
        <dbReference type="Proteomes" id="UP000260783"/>
    </source>
</evidence>
<evidence type="ECO:0000313" key="11">
    <source>
        <dbReference type="Proteomes" id="UP000220157"/>
    </source>
</evidence>
<evidence type="ECO:0000313" key="7">
    <source>
        <dbReference type="EMBL" id="RAW64227.1"/>
    </source>
</evidence>
<dbReference type="Pfam" id="PF00535">
    <property type="entry name" value="Glycos_transf_2"/>
    <property type="match status" value="1"/>
</dbReference>
<dbReference type="GeneID" id="75068751"/>
<dbReference type="PANTHER" id="PTHR22916">
    <property type="entry name" value="GLYCOSYLTRANSFERASE"/>
    <property type="match status" value="1"/>
</dbReference>
<evidence type="ECO:0000256" key="2">
    <source>
        <dbReference type="ARBA" id="ARBA00022679"/>
    </source>
</evidence>
<dbReference type="EMBL" id="QVES01000022">
    <property type="protein sequence ID" value="RGB82250.1"/>
    <property type="molecule type" value="Genomic_DNA"/>
</dbReference>
<dbReference type="RefSeq" id="WP_005925194.1">
    <property type="nucleotide sequence ID" value="NZ_CABKNH010000002.1"/>
</dbReference>
<evidence type="ECO:0000259" key="3">
    <source>
        <dbReference type="Pfam" id="PF00535"/>
    </source>
</evidence>
<keyword evidence="1" id="KW-0328">Glycosyltransferase</keyword>
<evidence type="ECO:0000313" key="13">
    <source>
        <dbReference type="Proteomes" id="UP000260782"/>
    </source>
</evidence>
<reference evidence="10 11" key="1">
    <citation type="journal article" date="2017" name="Front. Microbiol.">
        <title>New Insights into the Diversity of the Genus Faecalibacterium.</title>
        <authorList>
            <person name="Benevides L."/>
            <person name="Burman S."/>
            <person name="Martin R."/>
            <person name="Robert V."/>
            <person name="Thomas M."/>
            <person name="Miquel S."/>
            <person name="Chain F."/>
            <person name="Sokol H."/>
            <person name="Bermudez-Humaran L.G."/>
            <person name="Morrison M."/>
            <person name="Langella P."/>
            <person name="Azevedo V.A."/>
            <person name="Chatel J.M."/>
            <person name="Soares S."/>
        </authorList>
    </citation>
    <scope>NUCLEOTIDE SEQUENCE [LARGE SCALE GENOMIC DNA]</scope>
    <source>
        <strain evidence="5 10">CNCM I 4546</strain>
        <strain evidence="6 11">CNCM I 4573</strain>
    </source>
</reference>
<dbReference type="EMBL" id="WKQM01000011">
    <property type="protein sequence ID" value="MSC51705.1"/>
    <property type="molecule type" value="Genomic_DNA"/>
</dbReference>
<evidence type="ECO:0000313" key="15">
    <source>
        <dbReference type="Proteomes" id="UP000462091"/>
    </source>
</evidence>
<dbReference type="EMBL" id="PRLF01000017">
    <property type="protein sequence ID" value="RAW64227.1"/>
    <property type="molecule type" value="Genomic_DNA"/>
</dbReference>
<dbReference type="SUPFAM" id="SSF53448">
    <property type="entry name" value="Nucleotide-diphospho-sugar transferases"/>
    <property type="match status" value="1"/>
</dbReference>
<dbReference type="CDD" id="cd00761">
    <property type="entry name" value="Glyco_tranf_GTA_type"/>
    <property type="match status" value="1"/>
</dbReference>
<dbReference type="PANTHER" id="PTHR22916:SF51">
    <property type="entry name" value="GLYCOSYLTRANSFERASE EPSH-RELATED"/>
    <property type="match status" value="1"/>
</dbReference>
<keyword evidence="2 5" id="KW-0808">Transferase</keyword>